<organism evidence="1 2">
    <name type="scientific">Pseudomonas saponiphila</name>
    <dbReference type="NCBI Taxonomy" id="556534"/>
    <lineage>
        <taxon>Bacteria</taxon>
        <taxon>Pseudomonadati</taxon>
        <taxon>Pseudomonadota</taxon>
        <taxon>Gammaproteobacteria</taxon>
        <taxon>Pseudomonadales</taxon>
        <taxon>Pseudomonadaceae</taxon>
        <taxon>Pseudomonas</taxon>
    </lineage>
</organism>
<dbReference type="NCBIfam" id="TIGR02285">
    <property type="entry name" value="TIGR02285 family protein"/>
    <property type="match status" value="1"/>
</dbReference>
<dbReference type="SUPFAM" id="SSF53850">
    <property type="entry name" value="Periplasmic binding protein-like II"/>
    <property type="match status" value="1"/>
</dbReference>
<accession>A0A1H4XAG1</accession>
<name>A0A1H4XAG1_9PSED</name>
<evidence type="ECO:0000313" key="2">
    <source>
        <dbReference type="Proteomes" id="UP000198982"/>
    </source>
</evidence>
<protein>
    <recommendedName>
        <fullName evidence="3">Solute-binding protein family 3/N-terminal domain-containing protein</fullName>
    </recommendedName>
</protein>
<reference evidence="2" key="1">
    <citation type="submission" date="2016-10" db="EMBL/GenBank/DDBJ databases">
        <authorList>
            <person name="Varghese N."/>
            <person name="Submissions S."/>
        </authorList>
    </citation>
    <scope>NUCLEOTIDE SEQUENCE [LARGE SCALE GENOMIC DNA]</scope>
    <source>
        <strain evidence="2">DSM 9751</strain>
    </source>
</reference>
<keyword evidence="2" id="KW-1185">Reference proteome</keyword>
<evidence type="ECO:0000313" key="1">
    <source>
        <dbReference type="EMBL" id="SED02722.1"/>
    </source>
</evidence>
<dbReference type="InterPro" id="IPR011972">
    <property type="entry name" value="CHP02285"/>
</dbReference>
<sequence>MLTWLLRDLPPLNIFEGSQKGRGVVDLLMPQLIASLPEYQHELARVNRARGMQMLRDPSFTCDPALIWSKERAQWIVFSITSFRVLSNGLAIRRADREQLTRFIHDGKVDLHGLLESGKELIGVVAERSYGQQLDSLLQQVPPEQIRAHYGNDALGSLLQMQRLGRLQLLLGYWPEIRYQAEQQGIAPEDLEFYPIEGISQYQEIHVGCSDTPQGRQAIAKIDQALLKLREERLVELYAAWLDPGMRDQYRADARAYFQGLRDH</sequence>
<dbReference type="Proteomes" id="UP000198982">
    <property type="component" value="Unassembled WGS sequence"/>
</dbReference>
<dbReference type="EMBL" id="FNTJ01000002">
    <property type="protein sequence ID" value="SED02722.1"/>
    <property type="molecule type" value="Genomic_DNA"/>
</dbReference>
<gene>
    <name evidence="1" type="ORF">SAMN05216178_5882</name>
</gene>
<evidence type="ECO:0008006" key="3">
    <source>
        <dbReference type="Google" id="ProtNLM"/>
    </source>
</evidence>
<proteinExistence type="predicted"/>
<dbReference type="AlphaFoldDB" id="A0A1H4XAG1"/>